<dbReference type="InterPro" id="IPR057601">
    <property type="entry name" value="Oar-like_b-barrel"/>
</dbReference>
<evidence type="ECO:0000256" key="4">
    <source>
        <dbReference type="ARBA" id="ARBA00022692"/>
    </source>
</evidence>
<dbReference type="Pfam" id="PF25183">
    <property type="entry name" value="OMP_b-brl_4"/>
    <property type="match status" value="1"/>
</dbReference>
<dbReference type="PANTHER" id="PTHR30069:SF46">
    <property type="entry name" value="OAR PROTEIN"/>
    <property type="match status" value="1"/>
</dbReference>
<dbReference type="GO" id="GO:0009279">
    <property type="term" value="C:cell outer membrane"/>
    <property type="evidence" value="ECO:0007669"/>
    <property type="project" value="UniProtKB-SubCell"/>
</dbReference>
<keyword evidence="10" id="KW-1185">Reference proteome</keyword>
<dbReference type="EMBL" id="RSDW01000001">
    <property type="protein sequence ID" value="RSL19035.1"/>
    <property type="molecule type" value="Genomic_DNA"/>
</dbReference>
<dbReference type="InterPro" id="IPR039426">
    <property type="entry name" value="TonB-dep_rcpt-like"/>
</dbReference>
<name>A0A3R9R6E0_9BACT</name>
<keyword evidence="4" id="KW-0812">Transmembrane</keyword>
<dbReference type="RefSeq" id="WP_125487305.1">
    <property type="nucleotide sequence ID" value="NZ_RSDW01000001.1"/>
</dbReference>
<evidence type="ECO:0000256" key="6">
    <source>
        <dbReference type="ARBA" id="ARBA00023237"/>
    </source>
</evidence>
<protein>
    <submittedName>
        <fullName evidence="9">Carboxypeptidase family protein</fullName>
    </submittedName>
</protein>
<dbReference type="GO" id="GO:0015344">
    <property type="term" value="F:siderophore uptake transmembrane transporter activity"/>
    <property type="evidence" value="ECO:0007669"/>
    <property type="project" value="TreeGrafter"/>
</dbReference>
<keyword evidence="3" id="KW-1134">Transmembrane beta strand</keyword>
<dbReference type="SUPFAM" id="SSF56935">
    <property type="entry name" value="Porins"/>
    <property type="match status" value="1"/>
</dbReference>
<sequence>MASVRNLKRLFPLFLFLLMLKGLPALAQFSSGIEGTVLDSSGAAVPEAQVTITDTRLGVSRTAKASGTGYFRIDSIAASTYTVHVESSGFTSWEQKELTLQVGEIRTLTPVLSVGSTTESVTVTAGAAALNLVAPTTGSVISSITLQNTPLAGQNIYGLAALTPGMTGNAVTSGDNYTNEYAININAAGLRQEQNGYQIDGAYTNTPSRGGSTSISPNPQIVESMDIRTNDFDATKGRNGGATADVFTKSGTSNFHGSFNYYFLNDSLSARTEFESTVPIFTRNEVGATFGGPIIKNKFFIFGSIDVLRSSTTNAGQYTVETQDFENWAKTNLPNNIATQILTTAPPLAFPTTGIQTVSQLEASNPGFFAPPANLPANLNAVGTASISYSISKDGYQWSVRGDYYLRDKDRIYVTAIRTYDTSVSATPRPALNTGQANSSDFVNVNWTHVFSPRLLNEAGVNIIRPFGSNLPTDTMAIPYVNVTGLQGFANWGPGNFTQQTLGWRDMMTASIKTHTLKFGFEQFNIRENDQQSGAFGRPTYNFNNLLDFVQDQPLTESATPVNLQNHQQAPYERRYRGLYTGIFVQDSWKIAPTFTFNAGVRYDMMSNFFAILSPQLTNFTLGQGSSFNEQIANGVTGLAPSNRVLNHNVWGLTPRIGFSWDVFGNGKTALRGGVGMFSDQPPYLHITDITAGNLPNIYTPSLDVRQGTTPTFQLCSPPSGFTQTCPIVDTSNVVLNSSGGIVGQRANLGGYSPDYKLTSVIDWTLSVQQELIHGLIFELNYSASTARHLPIYNQDLNRFAGDLVVNRGKLTRLNPNFNTIQYATSDVNSIGNYGTAMVSRRFTNGIAFRGIYTWGKALDILSNAGSLDGGAVTAFSNAGQNSGPIFTNGDYQAQRGRADFDIRQQFSADGTWTVPNSYGSRWERAFLGGWQFGGVWLLQTGLPFTVYTSAPFNPVFNSAGQVIGNTGGDYNADGSDFDVPNVPTFGQHLPGQSRKAFLNGIFPASAFPVPAAGSQGNLGRNTYDGPGYNNVNFTFGKLFQTPWFFGEKMQIEAKGEVTNLFNRANLVGVNSDLSSSLFAHSTNQLPARYLQIHLRATF</sequence>
<dbReference type="GO" id="GO:0044718">
    <property type="term" value="P:siderophore transmembrane transport"/>
    <property type="evidence" value="ECO:0007669"/>
    <property type="project" value="TreeGrafter"/>
</dbReference>
<evidence type="ECO:0000259" key="8">
    <source>
        <dbReference type="Pfam" id="PF25183"/>
    </source>
</evidence>
<evidence type="ECO:0000256" key="2">
    <source>
        <dbReference type="ARBA" id="ARBA00022448"/>
    </source>
</evidence>
<keyword evidence="9" id="KW-0121">Carboxypeptidase</keyword>
<evidence type="ECO:0000256" key="5">
    <source>
        <dbReference type="ARBA" id="ARBA00023136"/>
    </source>
</evidence>
<dbReference type="OrthoDB" id="97893at2"/>
<evidence type="ECO:0000256" key="1">
    <source>
        <dbReference type="ARBA" id="ARBA00004571"/>
    </source>
</evidence>
<evidence type="ECO:0000313" key="9">
    <source>
        <dbReference type="EMBL" id="RSL19035.1"/>
    </source>
</evidence>
<dbReference type="PANTHER" id="PTHR30069">
    <property type="entry name" value="TONB-DEPENDENT OUTER MEMBRANE RECEPTOR"/>
    <property type="match status" value="1"/>
</dbReference>
<feature type="chain" id="PRO_5018683170" evidence="7">
    <location>
        <begin position="28"/>
        <end position="1099"/>
    </location>
</feature>
<organism evidence="9 10">
    <name type="scientific">Edaphobacter aggregans</name>
    <dbReference type="NCBI Taxonomy" id="570835"/>
    <lineage>
        <taxon>Bacteria</taxon>
        <taxon>Pseudomonadati</taxon>
        <taxon>Acidobacteriota</taxon>
        <taxon>Terriglobia</taxon>
        <taxon>Terriglobales</taxon>
        <taxon>Acidobacteriaceae</taxon>
        <taxon>Edaphobacter</taxon>
    </lineage>
</organism>
<feature type="signal peptide" evidence="7">
    <location>
        <begin position="1"/>
        <end position="27"/>
    </location>
</feature>
<keyword evidence="9" id="KW-0645">Protease</keyword>
<evidence type="ECO:0000256" key="7">
    <source>
        <dbReference type="SAM" id="SignalP"/>
    </source>
</evidence>
<proteinExistence type="predicted"/>
<dbReference type="Gene3D" id="2.60.40.1120">
    <property type="entry name" value="Carboxypeptidase-like, regulatory domain"/>
    <property type="match status" value="1"/>
</dbReference>
<reference evidence="9 10" key="1">
    <citation type="submission" date="2018-12" db="EMBL/GenBank/DDBJ databases">
        <title>Sequencing of bacterial isolates from soil warming experiment in Harvard Forest, Massachusetts, USA.</title>
        <authorList>
            <person name="Deangelis K."/>
        </authorList>
    </citation>
    <scope>NUCLEOTIDE SEQUENCE [LARGE SCALE GENOMIC DNA]</scope>
    <source>
        <strain evidence="9 10">EB153</strain>
    </source>
</reference>
<dbReference type="InterPro" id="IPR036942">
    <property type="entry name" value="Beta-barrel_TonB_sf"/>
</dbReference>
<dbReference type="GO" id="GO:0004180">
    <property type="term" value="F:carboxypeptidase activity"/>
    <property type="evidence" value="ECO:0007669"/>
    <property type="project" value="UniProtKB-KW"/>
</dbReference>
<comment type="caution">
    <text evidence="9">The sequence shown here is derived from an EMBL/GenBank/DDBJ whole genome shotgun (WGS) entry which is preliminary data.</text>
</comment>
<dbReference type="SUPFAM" id="SSF49464">
    <property type="entry name" value="Carboxypeptidase regulatory domain-like"/>
    <property type="match status" value="1"/>
</dbReference>
<evidence type="ECO:0000313" key="10">
    <source>
        <dbReference type="Proteomes" id="UP000269669"/>
    </source>
</evidence>
<keyword evidence="2" id="KW-0813">Transport</keyword>
<accession>A0A3R9R6E0</accession>
<dbReference type="AlphaFoldDB" id="A0A3R9R6E0"/>
<comment type="subcellular location">
    <subcellularLocation>
        <location evidence="1">Cell outer membrane</location>
        <topology evidence="1">Multi-pass membrane protein</topology>
    </subcellularLocation>
</comment>
<dbReference type="Proteomes" id="UP000269669">
    <property type="component" value="Unassembled WGS sequence"/>
</dbReference>
<dbReference type="InterPro" id="IPR008969">
    <property type="entry name" value="CarboxyPept-like_regulatory"/>
</dbReference>
<keyword evidence="7" id="KW-0732">Signal</keyword>
<feature type="domain" description="TonB-dependent transporter Oar-like beta-barrel" evidence="8">
    <location>
        <begin position="248"/>
        <end position="1092"/>
    </location>
</feature>
<evidence type="ECO:0000256" key="3">
    <source>
        <dbReference type="ARBA" id="ARBA00022452"/>
    </source>
</evidence>
<keyword evidence="6" id="KW-0998">Cell outer membrane</keyword>
<gene>
    <name evidence="9" type="ORF">EDE15_4649</name>
</gene>
<dbReference type="Gene3D" id="2.40.170.20">
    <property type="entry name" value="TonB-dependent receptor, beta-barrel domain"/>
    <property type="match status" value="1"/>
</dbReference>
<dbReference type="Pfam" id="PF13620">
    <property type="entry name" value="CarboxypepD_reg"/>
    <property type="match status" value="1"/>
</dbReference>
<keyword evidence="9" id="KW-0378">Hydrolase</keyword>
<keyword evidence="5" id="KW-0472">Membrane</keyword>